<evidence type="ECO:0008006" key="4">
    <source>
        <dbReference type="Google" id="ProtNLM"/>
    </source>
</evidence>
<reference evidence="3" key="1">
    <citation type="submission" date="2017-09" db="EMBL/GenBank/DDBJ databases">
        <title>Depth-based differentiation of microbial function through sediment-hosted aquifers and enrichment of novel symbionts in the deep terrestrial subsurface.</title>
        <authorList>
            <person name="Probst A.J."/>
            <person name="Ladd B."/>
            <person name="Jarett J.K."/>
            <person name="Geller-Mcgrath D.E."/>
            <person name="Sieber C.M.K."/>
            <person name="Emerson J.B."/>
            <person name="Anantharaman K."/>
            <person name="Thomas B.C."/>
            <person name="Malmstrom R."/>
            <person name="Stieglmeier M."/>
            <person name="Klingl A."/>
            <person name="Woyke T."/>
            <person name="Ryan C.M."/>
            <person name="Banfield J.F."/>
        </authorList>
    </citation>
    <scope>NUCLEOTIDE SEQUENCE [LARGE SCALE GENOMIC DNA]</scope>
</reference>
<evidence type="ECO:0000256" key="1">
    <source>
        <dbReference type="SAM" id="Phobius"/>
    </source>
</evidence>
<feature type="transmembrane region" description="Helical" evidence="1">
    <location>
        <begin position="190"/>
        <end position="207"/>
    </location>
</feature>
<feature type="transmembrane region" description="Helical" evidence="1">
    <location>
        <begin position="142"/>
        <end position="159"/>
    </location>
</feature>
<feature type="transmembrane region" description="Helical" evidence="1">
    <location>
        <begin position="20"/>
        <end position="43"/>
    </location>
</feature>
<feature type="transmembrane region" description="Helical" evidence="1">
    <location>
        <begin position="219"/>
        <end position="249"/>
    </location>
</feature>
<name>A0A2H0V247_9BACT</name>
<sequence length="612" mass="70445">MKKIQTFFNYFKVAVNNHKLALAGALIVGIIYIAPHIFFILSLGDDYQGIPVMNTANEDFYIARMQEIIDGHPFLGSPVFYEGKDQWPLTPPVGEMFYVLPSLIFNIPLIGIVIASRFVFSFIIFILVYFLINKLTFNSRLISNKINAIAGALLVTLGYDLVDYHTLWLFLTGKINSGYFLIWSRPVNPVIGAVLLFAFLLSLWSIIQQKKYKKTLIAVAGALLALMIGNYFFSWGIALSVLGTLFIIYVIEKKYTISKSLLAIVAIAITLTSPHWYFSWQLSTNPWYDDAVMRNGLFYTHYPLLNKLLLATLMFYAVTLIVLYWHRKTWPLWKERVINTAHNTKLQDWHLFCVALLLGGFWALNQQVVTGVTIWPFHFVQYTIPIVMITVCVLFYNLIKARWKSVWVLMVIIVICSSLTFGIFTQVKGYKGTFDYYASLQSYGGVFAWLNNQKKDCVVLTLDESNGAYDLNGLIPAFTHCNIYSANWVARPDRAYDSYLTLLRFKGVTEGDIGEYLQQHRREALAYLFSNWKSLFGIQQFPDVSDPKLEEKIKTIPHDYQQFMRQDFSEALNKYRLDYIVSLEPLKEQVIKQLSGTNLINEINGVFIYSFR</sequence>
<feature type="transmembrane region" description="Helical" evidence="1">
    <location>
        <begin position="103"/>
        <end position="130"/>
    </location>
</feature>
<keyword evidence="1" id="KW-0472">Membrane</keyword>
<dbReference type="EMBL" id="PFAT01000021">
    <property type="protein sequence ID" value="PIR92509.1"/>
    <property type="molecule type" value="Genomic_DNA"/>
</dbReference>
<gene>
    <name evidence="2" type="ORF">COU01_01485</name>
</gene>
<comment type="caution">
    <text evidence="2">The sequence shown here is derived from an EMBL/GenBank/DDBJ whole genome shotgun (WGS) entry which is preliminary data.</text>
</comment>
<protein>
    <recommendedName>
        <fullName evidence="4">Glycosyltransferase RgtA/B/C/D-like domain-containing protein</fullName>
    </recommendedName>
</protein>
<feature type="transmembrane region" description="Helical" evidence="1">
    <location>
        <begin position="379"/>
        <end position="399"/>
    </location>
</feature>
<feature type="transmembrane region" description="Helical" evidence="1">
    <location>
        <begin position="165"/>
        <end position="183"/>
    </location>
</feature>
<feature type="transmembrane region" description="Helical" evidence="1">
    <location>
        <begin position="261"/>
        <end position="278"/>
    </location>
</feature>
<dbReference type="AlphaFoldDB" id="A0A2H0V247"/>
<keyword evidence="1" id="KW-0812">Transmembrane</keyword>
<organism evidence="2 3">
    <name type="scientific">Candidatus Falkowbacteria bacterium CG10_big_fil_rev_8_21_14_0_10_44_15</name>
    <dbReference type="NCBI Taxonomy" id="1974569"/>
    <lineage>
        <taxon>Bacteria</taxon>
        <taxon>Candidatus Falkowiibacteriota</taxon>
    </lineage>
</organism>
<dbReference type="Proteomes" id="UP000228510">
    <property type="component" value="Unassembled WGS sequence"/>
</dbReference>
<evidence type="ECO:0000313" key="3">
    <source>
        <dbReference type="Proteomes" id="UP000228510"/>
    </source>
</evidence>
<feature type="transmembrane region" description="Helical" evidence="1">
    <location>
        <begin position="346"/>
        <end position="364"/>
    </location>
</feature>
<feature type="transmembrane region" description="Helical" evidence="1">
    <location>
        <begin position="304"/>
        <end position="325"/>
    </location>
</feature>
<proteinExistence type="predicted"/>
<evidence type="ECO:0000313" key="2">
    <source>
        <dbReference type="EMBL" id="PIR92509.1"/>
    </source>
</evidence>
<keyword evidence="1" id="KW-1133">Transmembrane helix</keyword>
<accession>A0A2H0V247</accession>
<feature type="transmembrane region" description="Helical" evidence="1">
    <location>
        <begin position="406"/>
        <end position="424"/>
    </location>
</feature>